<sequence length="211" mass="22358">MYSVQKAIFPGILLGMIVLIGLTRMIGSAQIVLASTEEAPVLQAEAIPLSIDDPAPPETPADAKPSSSESADGECAVSSTYPQAVLRWCSLITRYAVEANLDPNLVAAVILQESGGNPEAYSRSGAVGLMQVMPRDGIAAGFQCINGPCFASRPGMAELLDPEFNIAYGTRMLAGLIQKRGSVRDGLFAYGPMNVGYSYADKILAIYESHR</sequence>
<gene>
    <name evidence="3" type="ORF">DEQ80_08300</name>
</gene>
<proteinExistence type="predicted"/>
<dbReference type="PANTHER" id="PTHR37423">
    <property type="entry name" value="SOLUBLE LYTIC MUREIN TRANSGLYCOSYLASE-RELATED"/>
    <property type="match status" value="1"/>
</dbReference>
<dbReference type="EMBL" id="DPBP01000032">
    <property type="protein sequence ID" value="HCE17845.1"/>
    <property type="molecule type" value="Genomic_DNA"/>
</dbReference>
<dbReference type="SUPFAM" id="SSF53955">
    <property type="entry name" value="Lysozyme-like"/>
    <property type="match status" value="1"/>
</dbReference>
<protein>
    <recommendedName>
        <fullName evidence="2">Transglycosylase SLT domain-containing protein</fullName>
    </recommendedName>
</protein>
<dbReference type="PANTHER" id="PTHR37423:SF2">
    <property type="entry name" value="MEMBRANE-BOUND LYTIC MUREIN TRANSGLYCOSYLASE C"/>
    <property type="match status" value="1"/>
</dbReference>
<organism evidence="3 4">
    <name type="scientific">Anaerolinea thermolimosa</name>
    <dbReference type="NCBI Taxonomy" id="229919"/>
    <lineage>
        <taxon>Bacteria</taxon>
        <taxon>Bacillati</taxon>
        <taxon>Chloroflexota</taxon>
        <taxon>Anaerolineae</taxon>
        <taxon>Anaerolineales</taxon>
        <taxon>Anaerolineaceae</taxon>
        <taxon>Anaerolinea</taxon>
    </lineage>
</organism>
<dbReference type="InterPro" id="IPR023346">
    <property type="entry name" value="Lysozyme-like_dom_sf"/>
</dbReference>
<dbReference type="Proteomes" id="UP000264141">
    <property type="component" value="Unassembled WGS sequence"/>
</dbReference>
<dbReference type="AlphaFoldDB" id="A0A3D1JHY6"/>
<comment type="caution">
    <text evidence="3">The sequence shown here is derived from an EMBL/GenBank/DDBJ whole genome shotgun (WGS) entry which is preliminary data.</text>
</comment>
<feature type="domain" description="Transglycosylase SLT" evidence="2">
    <location>
        <begin position="91"/>
        <end position="190"/>
    </location>
</feature>
<dbReference type="STRING" id="229919.GCA_001050195_02623"/>
<evidence type="ECO:0000256" key="1">
    <source>
        <dbReference type="SAM" id="MobiDB-lite"/>
    </source>
</evidence>
<reference evidence="3 4" key="1">
    <citation type="journal article" date="2018" name="Nat. Biotechnol.">
        <title>A standardized bacterial taxonomy based on genome phylogeny substantially revises the tree of life.</title>
        <authorList>
            <person name="Parks D.H."/>
            <person name="Chuvochina M."/>
            <person name="Waite D.W."/>
            <person name="Rinke C."/>
            <person name="Skarshewski A."/>
            <person name="Chaumeil P.A."/>
            <person name="Hugenholtz P."/>
        </authorList>
    </citation>
    <scope>NUCLEOTIDE SEQUENCE [LARGE SCALE GENOMIC DNA]</scope>
    <source>
        <strain evidence="3">UBA8781</strain>
    </source>
</reference>
<evidence type="ECO:0000313" key="4">
    <source>
        <dbReference type="Proteomes" id="UP000264141"/>
    </source>
</evidence>
<name>A0A3D1JHY6_9CHLR</name>
<dbReference type="InterPro" id="IPR008258">
    <property type="entry name" value="Transglycosylase_SLT_dom_1"/>
</dbReference>
<evidence type="ECO:0000259" key="2">
    <source>
        <dbReference type="Pfam" id="PF01464"/>
    </source>
</evidence>
<evidence type="ECO:0000313" key="3">
    <source>
        <dbReference type="EMBL" id="HCE17845.1"/>
    </source>
</evidence>
<accession>A0A3D1JHY6</accession>
<dbReference type="Pfam" id="PF01464">
    <property type="entry name" value="SLT"/>
    <property type="match status" value="1"/>
</dbReference>
<dbReference type="Gene3D" id="1.10.530.10">
    <property type="match status" value="1"/>
</dbReference>
<feature type="region of interest" description="Disordered" evidence="1">
    <location>
        <begin position="50"/>
        <end position="74"/>
    </location>
</feature>